<evidence type="ECO:0000313" key="2">
    <source>
        <dbReference type="Proteomes" id="UP001238088"/>
    </source>
</evidence>
<sequence length="57" mass="6562">MSYSKKIQSILGVDVRARSSNKINKDFDYTPFKNPIIHKRIDGLEIAPIDSKKLWGK</sequence>
<protein>
    <submittedName>
        <fullName evidence="1">Uncharacterized protein</fullName>
    </submittedName>
</protein>
<evidence type="ECO:0000313" key="1">
    <source>
        <dbReference type="EMBL" id="MDQ0268643.1"/>
    </source>
</evidence>
<organism evidence="1 2">
    <name type="scientific">Cytobacillus purgationiresistens</name>
    <dbReference type="NCBI Taxonomy" id="863449"/>
    <lineage>
        <taxon>Bacteria</taxon>
        <taxon>Bacillati</taxon>
        <taxon>Bacillota</taxon>
        <taxon>Bacilli</taxon>
        <taxon>Bacillales</taxon>
        <taxon>Bacillaceae</taxon>
        <taxon>Cytobacillus</taxon>
    </lineage>
</organism>
<reference evidence="1 2" key="1">
    <citation type="submission" date="2023-07" db="EMBL/GenBank/DDBJ databases">
        <title>Genomic Encyclopedia of Type Strains, Phase IV (KMG-IV): sequencing the most valuable type-strain genomes for metagenomic binning, comparative biology and taxonomic classification.</title>
        <authorList>
            <person name="Goeker M."/>
        </authorList>
    </citation>
    <scope>NUCLEOTIDE SEQUENCE [LARGE SCALE GENOMIC DNA]</scope>
    <source>
        <strain evidence="1 2">DSM 23494</strain>
    </source>
</reference>
<gene>
    <name evidence="1" type="ORF">J2S17_000512</name>
</gene>
<proteinExistence type="predicted"/>
<name>A0ABU0ABL0_9BACI</name>
<keyword evidence="2" id="KW-1185">Reference proteome</keyword>
<comment type="caution">
    <text evidence="1">The sequence shown here is derived from an EMBL/GenBank/DDBJ whole genome shotgun (WGS) entry which is preliminary data.</text>
</comment>
<accession>A0ABU0ABL0</accession>
<dbReference type="RefSeq" id="WP_307471542.1">
    <property type="nucleotide sequence ID" value="NZ_JAUSUB010000001.1"/>
</dbReference>
<dbReference type="EMBL" id="JAUSUB010000001">
    <property type="protein sequence ID" value="MDQ0268643.1"/>
    <property type="molecule type" value="Genomic_DNA"/>
</dbReference>
<dbReference type="Proteomes" id="UP001238088">
    <property type="component" value="Unassembled WGS sequence"/>
</dbReference>